<dbReference type="Proteomes" id="UP000276526">
    <property type="component" value="Unassembled WGS sequence"/>
</dbReference>
<proteinExistence type="predicted"/>
<gene>
    <name evidence="1" type="ORF">CXF48_04215</name>
</gene>
<evidence type="ECO:0000313" key="2">
    <source>
        <dbReference type="Proteomes" id="UP000276526"/>
    </source>
</evidence>
<dbReference type="InterPro" id="IPR011990">
    <property type="entry name" value="TPR-like_helical_dom_sf"/>
</dbReference>
<protein>
    <submittedName>
        <fullName evidence="1">Uncharacterized protein</fullName>
    </submittedName>
</protein>
<sequence length="522" mass="54506">MTALDGLLAASASATARGDHAAVWRAVTRYGLAHWVDPLPEPGADDRRGEALLLRATAADQLDLRDEAVTALLDLAGWADARGSAATAVLARAQLCLHAADGDAGATVALPDVRELLVDVLDRLGRRPSPCATSSLAAVTAYSCARTEAPDLAAAVLAEARRLAVPDAGDAALLRAQELHDAGDVDGAVALATTVADRASDPTREYEARELLGVFAMLAGDDARTVRHWGRCACIALDLGAPLVGLHRVELVCQLLNAHGEYARAFDLASRYAAATTDAPVSPGVLNLHAVLARAAVETGRYATAWRTARWVAEWSELTPDVLRTSACYSVAALAGTELGAVTEVARLLERQAESRERAGHRTEAAQSLRAAARGLVTAPSRHRPFGDAAAAEAAVELALSLMDRSRRLLTDAGPGAPDDETRRWHLADWNDDMAVVWHAAGDTALALGCAEDAATGFAAAGDHGGAATAWTAAADLHLASGDPAACDRALAEAAAHLDALGLTADDPARRAWREVRDRRSA</sequence>
<organism evidence="1 2">
    <name type="scientific">Corynebacterium bovis</name>
    <dbReference type="NCBI Taxonomy" id="36808"/>
    <lineage>
        <taxon>Bacteria</taxon>
        <taxon>Bacillati</taxon>
        <taxon>Actinomycetota</taxon>
        <taxon>Actinomycetes</taxon>
        <taxon>Mycobacteriales</taxon>
        <taxon>Corynebacteriaceae</taxon>
        <taxon>Corynebacterium</taxon>
    </lineage>
</organism>
<reference evidence="1 2" key="1">
    <citation type="submission" date="2018-01" db="EMBL/GenBank/DDBJ databases">
        <title>Twenty Corynebacterium bovis Genomes.</title>
        <authorList>
            <person name="Gulvik C.A."/>
        </authorList>
    </citation>
    <scope>NUCLEOTIDE SEQUENCE [LARGE SCALE GENOMIC DNA]</scope>
    <source>
        <strain evidence="1 2">F6900</strain>
    </source>
</reference>
<evidence type="ECO:0000313" key="1">
    <source>
        <dbReference type="EMBL" id="RRO87043.1"/>
    </source>
</evidence>
<name>A0A3R8PCD9_9CORY</name>
<accession>A0A3R8PCD9</accession>
<comment type="caution">
    <text evidence="1">The sequence shown here is derived from an EMBL/GenBank/DDBJ whole genome shotgun (WGS) entry which is preliminary data.</text>
</comment>
<dbReference type="RefSeq" id="WP_125172749.1">
    <property type="nucleotide sequence ID" value="NZ_JAPJOD010000011.1"/>
</dbReference>
<dbReference type="Gene3D" id="1.25.40.10">
    <property type="entry name" value="Tetratricopeptide repeat domain"/>
    <property type="match status" value="1"/>
</dbReference>
<dbReference type="AlphaFoldDB" id="A0A3R8PCD9"/>
<dbReference type="EMBL" id="PQNK01000005">
    <property type="protein sequence ID" value="RRO87043.1"/>
    <property type="molecule type" value="Genomic_DNA"/>
</dbReference>